<evidence type="ECO:0000256" key="3">
    <source>
        <dbReference type="ARBA" id="ARBA00022679"/>
    </source>
</evidence>
<dbReference type="Pfam" id="PF13185">
    <property type="entry name" value="GAF_2"/>
    <property type="match status" value="1"/>
</dbReference>
<comment type="caution">
    <text evidence="6">The sequence shown here is derived from an EMBL/GenBank/DDBJ whole genome shotgun (WGS) entry which is preliminary data.</text>
</comment>
<sequence>MGPMTFQSDLTTVAFSRRKLMGRNRALSVLLGLSDLLSQSKGVSGLLNQALDYVLEHTAFDAGRIYLMEPDRQALRLAAYRGLDVEGLERVSLDEGFTGRAAKTCSFIAQSVQALGDAKRAELLASKGIHTVVCVPFVVLDRVEGVMNLAAKSPIRLDQDEVDLLMMIGHLIGVAAIHSETEEILRDIVEELQHRNETIKLFVSTVGHDLKGPAVAAYGFAKRLQERYAGVLDERGVLYCEQILKATRQIACMVDELNSFVRTREMTLQVQRLSVSALWESLRQEFSSEFTNRSLRWEEHAQVAEVTADEVMVLRALRNLVQNALAHGGPSLSSIRVGCEEREGFFVFWVADDGRGIPVEEHEKLFQPFARLKTSQGVEGSGLGLTIVREVAHRHGGEAWVRSEPGKGAVFFFSVAKATGAECRCAREGG</sequence>
<protein>
    <recommendedName>
        <fullName evidence="2">histidine kinase</fullName>
        <ecNumber evidence="2">2.7.13.3</ecNumber>
    </recommendedName>
</protein>
<evidence type="ECO:0000313" key="6">
    <source>
        <dbReference type="EMBL" id="HFK95703.1"/>
    </source>
</evidence>
<dbReference type="EC" id="2.7.13.3" evidence="2"/>
<dbReference type="InterPro" id="IPR003018">
    <property type="entry name" value="GAF"/>
</dbReference>
<proteinExistence type="predicted"/>
<organism evidence="6">
    <name type="scientific">Desulfacinum infernum</name>
    <dbReference type="NCBI Taxonomy" id="35837"/>
    <lineage>
        <taxon>Bacteria</taxon>
        <taxon>Pseudomonadati</taxon>
        <taxon>Thermodesulfobacteriota</taxon>
        <taxon>Syntrophobacteria</taxon>
        <taxon>Syntrophobacterales</taxon>
        <taxon>Syntrophobacteraceae</taxon>
        <taxon>Desulfacinum</taxon>
    </lineage>
</organism>
<dbReference type="InterPro" id="IPR050351">
    <property type="entry name" value="BphY/WalK/GraS-like"/>
</dbReference>
<dbReference type="Pfam" id="PF02518">
    <property type="entry name" value="HATPase_c"/>
    <property type="match status" value="1"/>
</dbReference>
<dbReference type="PRINTS" id="PR00344">
    <property type="entry name" value="BCTRLSENSOR"/>
</dbReference>
<keyword evidence="4" id="KW-0418">Kinase</keyword>
<dbReference type="SUPFAM" id="SSF55874">
    <property type="entry name" value="ATPase domain of HSP90 chaperone/DNA topoisomerase II/histidine kinase"/>
    <property type="match status" value="1"/>
</dbReference>
<gene>
    <name evidence="6" type="ORF">ENS06_00055</name>
</gene>
<dbReference type="GO" id="GO:0000155">
    <property type="term" value="F:phosphorelay sensor kinase activity"/>
    <property type="evidence" value="ECO:0007669"/>
    <property type="project" value="InterPro"/>
</dbReference>
<dbReference type="InterPro" id="IPR036097">
    <property type="entry name" value="HisK_dim/P_sf"/>
</dbReference>
<dbReference type="Gene3D" id="3.30.565.10">
    <property type="entry name" value="Histidine kinase-like ATPase, C-terminal domain"/>
    <property type="match status" value="1"/>
</dbReference>
<evidence type="ECO:0000256" key="2">
    <source>
        <dbReference type="ARBA" id="ARBA00012438"/>
    </source>
</evidence>
<dbReference type="Gene3D" id="1.10.287.130">
    <property type="match status" value="1"/>
</dbReference>
<dbReference type="AlphaFoldDB" id="A0A831ZZB5"/>
<dbReference type="SMART" id="SM00387">
    <property type="entry name" value="HATPase_c"/>
    <property type="match status" value="1"/>
</dbReference>
<dbReference type="SUPFAM" id="SSF47384">
    <property type="entry name" value="Homodimeric domain of signal transducing histidine kinase"/>
    <property type="match status" value="1"/>
</dbReference>
<dbReference type="PROSITE" id="PS50109">
    <property type="entry name" value="HIS_KIN"/>
    <property type="match status" value="1"/>
</dbReference>
<dbReference type="SUPFAM" id="SSF55781">
    <property type="entry name" value="GAF domain-like"/>
    <property type="match status" value="1"/>
</dbReference>
<dbReference type="GO" id="GO:0000156">
    <property type="term" value="F:phosphorelay response regulator activity"/>
    <property type="evidence" value="ECO:0007669"/>
    <property type="project" value="TreeGrafter"/>
</dbReference>
<dbReference type="InterPro" id="IPR029016">
    <property type="entry name" value="GAF-like_dom_sf"/>
</dbReference>
<dbReference type="SMART" id="SM00065">
    <property type="entry name" value="GAF"/>
    <property type="match status" value="1"/>
</dbReference>
<comment type="catalytic activity">
    <reaction evidence="1">
        <text>ATP + protein L-histidine = ADP + protein N-phospho-L-histidine.</text>
        <dbReference type="EC" id="2.7.13.3"/>
    </reaction>
</comment>
<dbReference type="InterPro" id="IPR004358">
    <property type="entry name" value="Sig_transdc_His_kin-like_C"/>
</dbReference>
<dbReference type="PANTHER" id="PTHR42878">
    <property type="entry name" value="TWO-COMPONENT HISTIDINE KINASE"/>
    <property type="match status" value="1"/>
</dbReference>
<evidence type="ECO:0000259" key="5">
    <source>
        <dbReference type="PROSITE" id="PS50109"/>
    </source>
</evidence>
<keyword evidence="3" id="KW-0808">Transferase</keyword>
<dbReference type="PANTHER" id="PTHR42878:SF15">
    <property type="entry name" value="BACTERIOPHYTOCHROME"/>
    <property type="match status" value="1"/>
</dbReference>
<evidence type="ECO:0000256" key="4">
    <source>
        <dbReference type="ARBA" id="ARBA00022777"/>
    </source>
</evidence>
<feature type="domain" description="Histidine kinase" evidence="5">
    <location>
        <begin position="205"/>
        <end position="419"/>
    </location>
</feature>
<dbReference type="GO" id="GO:0030295">
    <property type="term" value="F:protein kinase activator activity"/>
    <property type="evidence" value="ECO:0007669"/>
    <property type="project" value="TreeGrafter"/>
</dbReference>
<dbReference type="CDD" id="cd00075">
    <property type="entry name" value="HATPase"/>
    <property type="match status" value="1"/>
</dbReference>
<dbReference type="InterPro" id="IPR003594">
    <property type="entry name" value="HATPase_dom"/>
</dbReference>
<evidence type="ECO:0000256" key="1">
    <source>
        <dbReference type="ARBA" id="ARBA00000085"/>
    </source>
</evidence>
<reference evidence="6" key="1">
    <citation type="journal article" date="2020" name="mSystems">
        <title>Genome- and Community-Level Interaction Insights into Carbon Utilization and Element Cycling Functions of Hydrothermarchaeota in Hydrothermal Sediment.</title>
        <authorList>
            <person name="Zhou Z."/>
            <person name="Liu Y."/>
            <person name="Xu W."/>
            <person name="Pan J."/>
            <person name="Luo Z.H."/>
            <person name="Li M."/>
        </authorList>
    </citation>
    <scope>NUCLEOTIDE SEQUENCE [LARGE SCALE GENOMIC DNA]</scope>
    <source>
        <strain evidence="6">SpSt-456</strain>
    </source>
</reference>
<dbReference type="InterPro" id="IPR036890">
    <property type="entry name" value="HATPase_C_sf"/>
</dbReference>
<dbReference type="GO" id="GO:0007234">
    <property type="term" value="P:osmosensory signaling via phosphorelay pathway"/>
    <property type="evidence" value="ECO:0007669"/>
    <property type="project" value="TreeGrafter"/>
</dbReference>
<dbReference type="InterPro" id="IPR005467">
    <property type="entry name" value="His_kinase_dom"/>
</dbReference>
<dbReference type="Gene3D" id="3.30.450.40">
    <property type="match status" value="1"/>
</dbReference>
<accession>A0A831ZZB5</accession>
<name>A0A831ZZB5_9BACT</name>
<dbReference type="EMBL" id="DSTK01000001">
    <property type="protein sequence ID" value="HFK95703.1"/>
    <property type="molecule type" value="Genomic_DNA"/>
</dbReference>